<comment type="caution">
    <text evidence="4">The sequence shown here is derived from an EMBL/GenBank/DDBJ whole genome shotgun (WGS) entry which is preliminary data.</text>
</comment>
<proteinExistence type="predicted"/>
<dbReference type="EMBL" id="BLQM01000067">
    <property type="protein sequence ID" value="GMH58828.1"/>
    <property type="molecule type" value="Genomic_DNA"/>
</dbReference>
<dbReference type="InterPro" id="IPR013785">
    <property type="entry name" value="Aldolase_TIM"/>
</dbReference>
<reference evidence="5" key="1">
    <citation type="journal article" date="2023" name="Commun. Biol.">
        <title>Genome analysis of Parmales, the sister group of diatoms, reveals the evolutionary specialization of diatoms from phago-mixotrophs to photoautotrophs.</title>
        <authorList>
            <person name="Ban H."/>
            <person name="Sato S."/>
            <person name="Yoshikawa S."/>
            <person name="Yamada K."/>
            <person name="Nakamura Y."/>
            <person name="Ichinomiya M."/>
            <person name="Sato N."/>
            <person name="Blanc-Mathieu R."/>
            <person name="Endo H."/>
            <person name="Kuwata A."/>
            <person name="Ogata H."/>
        </authorList>
    </citation>
    <scope>NUCLEOTIDE SEQUENCE [LARGE SCALE GENOMIC DNA]</scope>
</reference>
<evidence type="ECO:0000256" key="2">
    <source>
        <dbReference type="ARBA" id="ARBA00023295"/>
    </source>
</evidence>
<protein>
    <recommendedName>
        <fullName evidence="6">Alpha-galactosidase</fullName>
    </recommendedName>
</protein>
<sequence>MNSLPSLLLPLFLLGLASAVDLDLKINPDHSLTLTSSLYTIPHLCSEFNYATSNSEPLTYNTCTSHKDYYKPRVHTVKSKNQTHIVHIPKDAEVGPTIRQTFQDYGEYFAFQVDVDALVPFKSNLIKAITDGELIIKGTSNSEPKTILIPFDNDIISMYQSRNLDSNADNLLKMTSSYVSPFYNEQTREGVVIGSLEHTVWKTGLEFHAKTFRLEDNNYGVHKLDVLAGLNSLEETRDYIEHGWVNSQQAHHDDKANYLASPPFFMGEFEDWRDGMEVYGRSQVRKGLEMPEGVDNVVGWNSWGVTQFGTNLENAVAASEAMKELEDVGFANSFIDFDAVNIGFDEQAKLVETTDQNGQNTGVYAAPWSYFSDDLDATVSCGGETYTQFSLVKKNLKGEPMKALDKRINIPGENNYAYDPTHPGVLCMALDYVNSALDSGMKLIKIDFINWGCMEGGSNSDGSHYEKSVTTGMAAYNYGMEKIAEAIDNRMVISLSMAPTFPNHFAHARRIGCDQMYGGVEFTMNQLWGGWWQKEMVKLDPDLIVFNKNEIIDVPNFLKPFVNSFKMDARSRVNKGVVHGGFYLAGDDMTNSTSVELTQKYFGNKEVNKVALLGESFRAVSSPERIVIAPNVFELASETGGKYLAVFNYNPKQKSIRVDLAKTVINGAKSYVDLWSGKGYDLVFVDESTVEFDLRGASSMLLQFE</sequence>
<accession>A0A9W7E1M8</accession>
<evidence type="ECO:0000256" key="1">
    <source>
        <dbReference type="ARBA" id="ARBA00022801"/>
    </source>
</evidence>
<dbReference type="GO" id="GO:0016798">
    <property type="term" value="F:hydrolase activity, acting on glycosyl bonds"/>
    <property type="evidence" value="ECO:0007669"/>
    <property type="project" value="UniProtKB-KW"/>
</dbReference>
<name>A0A9W7E1M8_9STRA</name>
<dbReference type="AlphaFoldDB" id="A0A9W7E1M8"/>
<keyword evidence="2" id="KW-0326">Glycosidase</keyword>
<dbReference type="Gene3D" id="2.60.40.1180">
    <property type="entry name" value="Golgi alpha-mannosidase II"/>
    <property type="match status" value="1"/>
</dbReference>
<keyword evidence="3" id="KW-0732">Signal</keyword>
<feature type="signal peptide" evidence="3">
    <location>
        <begin position="1"/>
        <end position="19"/>
    </location>
</feature>
<feature type="chain" id="PRO_5040736600" description="Alpha-galactosidase" evidence="3">
    <location>
        <begin position="20"/>
        <end position="705"/>
    </location>
</feature>
<dbReference type="InterPro" id="IPR013780">
    <property type="entry name" value="Glyco_hydro_b"/>
</dbReference>
<keyword evidence="1" id="KW-0378">Hydrolase</keyword>
<evidence type="ECO:0000313" key="4">
    <source>
        <dbReference type="EMBL" id="GMH58828.1"/>
    </source>
</evidence>
<evidence type="ECO:0000313" key="5">
    <source>
        <dbReference type="Proteomes" id="UP001162640"/>
    </source>
</evidence>
<dbReference type="Gene3D" id="3.20.20.70">
    <property type="entry name" value="Aldolase class I"/>
    <property type="match status" value="1"/>
</dbReference>
<organism evidence="4 5">
    <name type="scientific">Triparma laevis f. inornata</name>
    <dbReference type="NCBI Taxonomy" id="1714386"/>
    <lineage>
        <taxon>Eukaryota</taxon>
        <taxon>Sar</taxon>
        <taxon>Stramenopiles</taxon>
        <taxon>Ochrophyta</taxon>
        <taxon>Bolidophyceae</taxon>
        <taxon>Parmales</taxon>
        <taxon>Triparmaceae</taxon>
        <taxon>Triparma</taxon>
    </lineage>
</organism>
<evidence type="ECO:0008006" key="6">
    <source>
        <dbReference type="Google" id="ProtNLM"/>
    </source>
</evidence>
<gene>
    <name evidence="4" type="ORF">TL16_g02696</name>
</gene>
<dbReference type="InterPro" id="IPR017853">
    <property type="entry name" value="GH"/>
</dbReference>
<evidence type="ECO:0000256" key="3">
    <source>
        <dbReference type="SAM" id="SignalP"/>
    </source>
</evidence>
<dbReference type="Proteomes" id="UP001162640">
    <property type="component" value="Unassembled WGS sequence"/>
</dbReference>
<dbReference type="SUPFAM" id="SSF51445">
    <property type="entry name" value="(Trans)glycosidases"/>
    <property type="match status" value="1"/>
</dbReference>